<evidence type="ECO:0000259" key="1">
    <source>
        <dbReference type="Pfam" id="PF00583"/>
    </source>
</evidence>
<dbReference type="CDD" id="cd04301">
    <property type="entry name" value="NAT_SF"/>
    <property type="match status" value="1"/>
</dbReference>
<organism evidence="2 3">
    <name type="scientific">Candidatus Mycosynbacter amalyticus</name>
    <dbReference type="NCBI Taxonomy" id="2665156"/>
    <lineage>
        <taxon>Bacteria</taxon>
        <taxon>Candidatus Saccharimonadota</taxon>
        <taxon>Candidatus Saccharimonadota incertae sedis</taxon>
        <taxon>Candidatus Mycosynbacter</taxon>
    </lineage>
</organism>
<dbReference type="InterPro" id="IPR016181">
    <property type="entry name" value="Acyl_CoA_acyltransferase"/>
</dbReference>
<dbReference type="GO" id="GO:0016747">
    <property type="term" value="F:acyltransferase activity, transferring groups other than amino-acyl groups"/>
    <property type="evidence" value="ECO:0007669"/>
    <property type="project" value="InterPro"/>
</dbReference>
<dbReference type="Gene3D" id="3.40.630.30">
    <property type="match status" value="1"/>
</dbReference>
<accession>A0A857MMY9</accession>
<dbReference type="Proteomes" id="UP001059824">
    <property type="component" value="Chromosome"/>
</dbReference>
<dbReference type="Pfam" id="PF00583">
    <property type="entry name" value="Acetyltransf_1"/>
    <property type="match status" value="1"/>
</dbReference>
<protein>
    <submittedName>
        <fullName evidence="2">GNAT family N-acetyltransferase</fullName>
    </submittedName>
</protein>
<name>A0A857MMY9_9BACT</name>
<gene>
    <name evidence="2" type="ORF">GII36_03695</name>
</gene>
<feature type="domain" description="N-acetyltransferase" evidence="1">
    <location>
        <begin position="33"/>
        <end position="84"/>
    </location>
</feature>
<keyword evidence="3" id="KW-1185">Reference proteome</keyword>
<reference evidence="2" key="1">
    <citation type="journal article" date="2021" name="Nat. Microbiol.">
        <title>Cocultivation of an ultrasmall environmental parasitic bacterium with lytic ability against bacteria associated with wastewater foams.</title>
        <authorList>
            <person name="Batinovic S."/>
            <person name="Rose J.J.A."/>
            <person name="Ratcliffe J."/>
            <person name="Seviour R.J."/>
            <person name="Petrovski S."/>
        </authorList>
    </citation>
    <scope>NUCLEOTIDE SEQUENCE</scope>
    <source>
        <strain evidence="2">JR1</strain>
    </source>
</reference>
<dbReference type="AlphaFoldDB" id="A0A857MMY9"/>
<dbReference type="InterPro" id="IPR000182">
    <property type="entry name" value="GNAT_dom"/>
</dbReference>
<dbReference type="EMBL" id="CP045921">
    <property type="protein sequence ID" value="QHN42942.1"/>
    <property type="molecule type" value="Genomic_DNA"/>
</dbReference>
<sequence>MTNLESRVSISLPNRLADTELYDITSAHGSIAAIYRSTGGFYQIADFEVHADSRGLGHGKELLHSAALHARELGARTVYAAIISRECYEVMKREFGEESLEVLEMGDPTPDGQDQNKDSPTAAFLFHHTK</sequence>
<proteinExistence type="predicted"/>
<evidence type="ECO:0000313" key="2">
    <source>
        <dbReference type="EMBL" id="QHN42942.1"/>
    </source>
</evidence>
<dbReference type="RefSeq" id="WP_260762597.1">
    <property type="nucleotide sequence ID" value="NZ_CP045921.1"/>
</dbReference>
<dbReference type="SUPFAM" id="SSF55729">
    <property type="entry name" value="Acyl-CoA N-acyltransferases (Nat)"/>
    <property type="match status" value="1"/>
</dbReference>
<dbReference type="KEGG" id="mama:GII36_03695"/>
<evidence type="ECO:0000313" key="3">
    <source>
        <dbReference type="Proteomes" id="UP001059824"/>
    </source>
</evidence>